<dbReference type="OrthoDB" id="156518at2"/>
<dbReference type="Proteomes" id="UP000050501">
    <property type="component" value="Unassembled WGS sequence"/>
</dbReference>
<dbReference type="RefSeq" id="WP_062419759.1">
    <property type="nucleotide sequence ID" value="NZ_BBXZ01000179.1"/>
</dbReference>
<name>A0A0M9U378_9CHLR</name>
<gene>
    <name evidence="2" type="ORF">ADN01_08835</name>
    <name evidence="1" type="ORF">LSAC_03387</name>
</gene>
<dbReference type="AlphaFoldDB" id="A0A0M9U378"/>
<sequence length="368" mass="41212">MTENARFLRNVLWKAALLFAVLNLLFAAWGDGQTALGRLSLYNRLIPGRERFPFGENPQRAYNLSLYNLEAMFAAHQVSAPAPTGEARVFLVGDSSVWGTLLTPAQTLAGQLNAMHLQSCDGRPLRFYNLGYPTLSLTKDVMILDRARELGAERMVWLVTLESLVREKQLDSPIVANNPAAVRGLAERYGLAWDEELPAFPGFWQRTLVGQRRPLADLFRLQMYGVMWAATGVDQEYPSEYPPAQRDLEADPSYHGWEETFPPQALAWDVLDAGLRAAAPAEVLLVNEPMLISSGQNADIRYNFFYPHWAYDDYRQALSERAAQQGWRWLDAWDLVPEAEFTNSAIHLTPAGEALLAQAVAAELSVCP</sequence>
<evidence type="ECO:0000313" key="2">
    <source>
        <dbReference type="EMBL" id="KPL82208.1"/>
    </source>
</evidence>
<keyword evidence="3" id="KW-1185">Reference proteome</keyword>
<accession>A0A0M9U378</accession>
<reference evidence="1" key="1">
    <citation type="journal article" date="2015" name="Genome Announc.">
        <title>Draft Genome Sequences of Anaerolinea thermolimosa IMO-1, Bellilinea caldifistulae GOMI-1, Leptolinea tardivitalis YMTK-2, Levilinea saccharolytica KIBI-1, Longilinea arvoryzae KOME-1, Previously Described as Members of the Class Anaerolineae (Chloroflexi).</title>
        <authorList>
            <person name="Matsuura N."/>
            <person name="Tourlousse M.D."/>
            <person name="Ohashi A."/>
            <person name="Hugenholtz P."/>
            <person name="Sekiguchi Y."/>
        </authorList>
    </citation>
    <scope>NUCLEOTIDE SEQUENCE</scope>
    <source>
        <strain evidence="1">KIBI-1</strain>
    </source>
</reference>
<protein>
    <submittedName>
        <fullName evidence="1">Uncharacterized protein</fullName>
    </submittedName>
</protein>
<dbReference type="InterPro" id="IPR036514">
    <property type="entry name" value="SGNH_hydro_sf"/>
</dbReference>
<dbReference type="EMBL" id="LGCM01000034">
    <property type="protein sequence ID" value="KPL82208.1"/>
    <property type="molecule type" value="Genomic_DNA"/>
</dbReference>
<dbReference type="SUPFAM" id="SSF52266">
    <property type="entry name" value="SGNH hydrolase"/>
    <property type="match status" value="1"/>
</dbReference>
<dbReference type="EMBL" id="DF967975">
    <property type="protein sequence ID" value="GAP19483.1"/>
    <property type="molecule type" value="Genomic_DNA"/>
</dbReference>
<evidence type="ECO:0000313" key="3">
    <source>
        <dbReference type="Proteomes" id="UP000050501"/>
    </source>
</evidence>
<dbReference type="STRING" id="229921.ADN01_08835"/>
<organism evidence="1">
    <name type="scientific">Levilinea saccharolytica</name>
    <dbReference type="NCBI Taxonomy" id="229921"/>
    <lineage>
        <taxon>Bacteria</taxon>
        <taxon>Bacillati</taxon>
        <taxon>Chloroflexota</taxon>
        <taxon>Anaerolineae</taxon>
        <taxon>Anaerolineales</taxon>
        <taxon>Anaerolineaceae</taxon>
        <taxon>Levilinea</taxon>
    </lineage>
</organism>
<proteinExistence type="predicted"/>
<evidence type="ECO:0000313" key="1">
    <source>
        <dbReference type="EMBL" id="GAP19483.1"/>
    </source>
</evidence>
<dbReference type="Gene3D" id="3.40.50.1110">
    <property type="entry name" value="SGNH hydrolase"/>
    <property type="match status" value="1"/>
</dbReference>
<reference evidence="2 3" key="2">
    <citation type="submission" date="2015-07" db="EMBL/GenBank/DDBJ databases">
        <title>Genome sequence of Levilinea saccharolytica DSM 16555.</title>
        <authorList>
            <person name="Hemp J."/>
            <person name="Ward L.M."/>
            <person name="Pace L.A."/>
            <person name="Fischer W.W."/>
        </authorList>
    </citation>
    <scope>NUCLEOTIDE SEQUENCE [LARGE SCALE GENOMIC DNA]</scope>
    <source>
        <strain evidence="2 3">KIBI-1</strain>
    </source>
</reference>